<dbReference type="Pfam" id="PF05257">
    <property type="entry name" value="CHAP"/>
    <property type="match status" value="1"/>
</dbReference>
<dbReference type="InterPro" id="IPR007921">
    <property type="entry name" value="CHAP_dom"/>
</dbReference>
<dbReference type="SUPFAM" id="SSF69318">
    <property type="entry name" value="Integrin alpha N-terminal domain"/>
    <property type="match status" value="1"/>
</dbReference>
<dbReference type="Pfam" id="PF13517">
    <property type="entry name" value="FG-GAP_3"/>
    <property type="match status" value="1"/>
</dbReference>
<protein>
    <submittedName>
        <fullName evidence="5">Putative esterase</fullName>
    </submittedName>
    <submittedName>
        <fullName evidence="6">Putative secreted esterase</fullName>
    </submittedName>
</protein>
<dbReference type="PROSITE" id="PS50911">
    <property type="entry name" value="CHAP"/>
    <property type="match status" value="1"/>
</dbReference>
<keyword evidence="1 3" id="KW-0732">Signal</keyword>
<reference evidence="6" key="1">
    <citation type="journal article" date="2002" name="Chem. Biol.">
        <title>The biosynthetic gene cluster for the antitumor rebeccamycin: characterization and generation of indolocarbazole derivatives.</title>
        <authorList>
            <person name="Sanchez C."/>
            <person name="Butovich I.A."/>
            <person name="Brana A.F."/>
            <person name="Rohr J."/>
            <person name="Mendez C."/>
            <person name="Salas J.A."/>
        </authorList>
    </citation>
    <scope>NUCLEOTIDE SEQUENCE</scope>
    <source>
        <strain evidence="6">ATCC 39243</strain>
    </source>
</reference>
<dbReference type="SUPFAM" id="SSF54001">
    <property type="entry name" value="Cysteine proteinases"/>
    <property type="match status" value="1"/>
</dbReference>
<dbReference type="PANTHER" id="PTHR44103">
    <property type="entry name" value="PROPROTEIN CONVERTASE P"/>
    <property type="match status" value="1"/>
</dbReference>
<feature type="domain" description="Peptidase C51" evidence="4">
    <location>
        <begin position="55"/>
        <end position="189"/>
    </location>
</feature>
<name>Q8KRH3_LENAE</name>
<dbReference type="PANTHER" id="PTHR44103:SF1">
    <property type="entry name" value="PROPROTEIN CONVERTASE P"/>
    <property type="match status" value="1"/>
</dbReference>
<feature type="signal peptide" evidence="3">
    <location>
        <begin position="1"/>
        <end position="47"/>
    </location>
</feature>
<evidence type="ECO:0000256" key="3">
    <source>
        <dbReference type="SAM" id="SignalP"/>
    </source>
</evidence>
<feature type="region of interest" description="Disordered" evidence="2">
    <location>
        <begin position="159"/>
        <end position="178"/>
    </location>
</feature>
<dbReference type="EMBL" id="AJ414559">
    <property type="protein sequence ID" value="CAC93710.2"/>
    <property type="molecule type" value="Genomic_DNA"/>
</dbReference>
<evidence type="ECO:0000259" key="4">
    <source>
        <dbReference type="PROSITE" id="PS50911"/>
    </source>
</evidence>
<accession>Q8KRH3</accession>
<dbReference type="EMBL" id="AF534707">
    <property type="protein sequence ID" value="AAN01204.1"/>
    <property type="molecule type" value="Genomic_DNA"/>
</dbReference>
<feature type="region of interest" description="Disordered" evidence="2">
    <location>
        <begin position="186"/>
        <end position="219"/>
    </location>
</feature>
<evidence type="ECO:0000256" key="1">
    <source>
        <dbReference type="ARBA" id="ARBA00022729"/>
    </source>
</evidence>
<sequence length="472" mass="50397">MFRSGISRTGTESKSVGTGLRKTTRTLLSAALAVMAGTVLMAPPASAAPSRDRIVKAAADEVGEGACSPGYFNSCGMAWCAEFARWVWNEGGVSDLKGLDGWAQSFKSYGMKNGTYHSRSSGYKPQPGDAIVFDWDHRSGDDHPIDHVAIVISSSSGTVNTIGGNQGDPGRVRRSSYQRSNGDIDGYISPVGVGDGGGGGGGEEKPSVNHSVTGDSFTDLVGRKPDGTIWAYNNNILRDNGVPYSVGREIGHGWNAFDTVLTADVTGDGYTDLVARKPDGTLWLYANDTKNDGLPYSSGRQIGTSWNIFDTIVAADLTGDGFAELVGRKPDGTLWMYANNILRDNGKPYSASREIGHGWNVFDTLIAADVTGDGFAEMVARKADGTLWMYANNILRDNGMPYSSGRQIGNGWNIFDTIIGANVTGDGFADLVGRKADGTILLYSNNILRDNGQPYSTGRQIGTSWNIFDIIM</sequence>
<dbReference type="Gene3D" id="3.90.1720.10">
    <property type="entry name" value="endopeptidase domain like (from Nostoc punctiforme)"/>
    <property type="match status" value="1"/>
</dbReference>
<dbReference type="InterPro" id="IPR028994">
    <property type="entry name" value="Integrin_alpha_N"/>
</dbReference>
<dbReference type="Gene3D" id="2.115.10.10">
    <property type="entry name" value="Tachylectin 2"/>
    <property type="match status" value="2"/>
</dbReference>
<evidence type="ECO:0000313" key="5">
    <source>
        <dbReference type="EMBL" id="AAN01204.1"/>
    </source>
</evidence>
<reference evidence="5" key="2">
    <citation type="submission" date="2002-08" db="EMBL/GenBank/DDBJ databases">
        <title>The Biosynthesis of Indolocarbazoles in a Heterologous E. coli Host.</title>
        <authorList>
            <person name="Hyun C.-G."/>
            <person name="Bililign T."/>
            <person name="Liao J."/>
            <person name="Thorson J.S."/>
        </authorList>
    </citation>
    <scope>NUCLEOTIDE SEQUENCE</scope>
</reference>
<feature type="chain" id="PRO_5007713875" evidence="3">
    <location>
        <begin position="48"/>
        <end position="472"/>
    </location>
</feature>
<dbReference type="AlphaFoldDB" id="Q8KRH3"/>
<evidence type="ECO:0000313" key="6">
    <source>
        <dbReference type="EMBL" id="CAC93710.2"/>
    </source>
</evidence>
<organism evidence="5">
    <name type="scientific">Lentzea aerocolonigenes</name>
    <name type="common">Lechevalieria aerocolonigenes</name>
    <name type="synonym">Saccharothrix aerocolonigenes</name>
    <dbReference type="NCBI Taxonomy" id="68170"/>
    <lineage>
        <taxon>Bacteria</taxon>
        <taxon>Bacillati</taxon>
        <taxon>Actinomycetota</taxon>
        <taxon>Actinomycetes</taxon>
        <taxon>Pseudonocardiales</taxon>
        <taxon>Pseudonocardiaceae</taxon>
        <taxon>Lentzea</taxon>
    </lineage>
</organism>
<dbReference type="InterPro" id="IPR038765">
    <property type="entry name" value="Papain-like_cys_pep_sf"/>
</dbReference>
<dbReference type="InterPro" id="IPR013517">
    <property type="entry name" value="FG-GAP"/>
</dbReference>
<evidence type="ECO:0000256" key="2">
    <source>
        <dbReference type="SAM" id="MobiDB-lite"/>
    </source>
</evidence>
<proteinExistence type="predicted"/>